<dbReference type="Proteomes" id="UP001054945">
    <property type="component" value="Unassembled WGS sequence"/>
</dbReference>
<evidence type="ECO:0000313" key="3">
    <source>
        <dbReference type="Proteomes" id="UP001054945"/>
    </source>
</evidence>
<dbReference type="EMBL" id="BPLR01007919">
    <property type="protein sequence ID" value="GIY20690.1"/>
    <property type="molecule type" value="Genomic_DNA"/>
</dbReference>
<keyword evidence="3" id="KW-1185">Reference proteome</keyword>
<reference evidence="2 3" key="1">
    <citation type="submission" date="2021-06" db="EMBL/GenBank/DDBJ databases">
        <title>Caerostris extrusa draft genome.</title>
        <authorList>
            <person name="Kono N."/>
            <person name="Arakawa K."/>
        </authorList>
    </citation>
    <scope>NUCLEOTIDE SEQUENCE [LARGE SCALE GENOMIC DNA]</scope>
</reference>
<accession>A0AAV4RKB3</accession>
<gene>
    <name evidence="2" type="ORF">CEXT_403561</name>
</gene>
<evidence type="ECO:0000256" key="1">
    <source>
        <dbReference type="SAM" id="MobiDB-lite"/>
    </source>
</evidence>
<comment type="caution">
    <text evidence="2">The sequence shown here is derived from an EMBL/GenBank/DDBJ whole genome shotgun (WGS) entry which is preliminary data.</text>
</comment>
<proteinExistence type="predicted"/>
<feature type="region of interest" description="Disordered" evidence="1">
    <location>
        <begin position="1"/>
        <end position="34"/>
    </location>
</feature>
<organism evidence="2 3">
    <name type="scientific">Caerostris extrusa</name>
    <name type="common">Bark spider</name>
    <name type="synonym">Caerostris bankana</name>
    <dbReference type="NCBI Taxonomy" id="172846"/>
    <lineage>
        <taxon>Eukaryota</taxon>
        <taxon>Metazoa</taxon>
        <taxon>Ecdysozoa</taxon>
        <taxon>Arthropoda</taxon>
        <taxon>Chelicerata</taxon>
        <taxon>Arachnida</taxon>
        <taxon>Araneae</taxon>
        <taxon>Araneomorphae</taxon>
        <taxon>Entelegynae</taxon>
        <taxon>Araneoidea</taxon>
        <taxon>Araneidae</taxon>
        <taxon>Caerostris</taxon>
    </lineage>
</organism>
<evidence type="ECO:0000313" key="2">
    <source>
        <dbReference type="EMBL" id="GIY20690.1"/>
    </source>
</evidence>
<protein>
    <submittedName>
        <fullName evidence="2">Uncharacterized protein</fullName>
    </submittedName>
</protein>
<sequence length="77" mass="8449">MTKQTDRGTSVHGIGSSSRIIHPSPTGGDIKGFPTSHHTLTRTWNLAAPGFFSFFHECLFPCEKEMGKESISQSCHT</sequence>
<name>A0AAV4RKB3_CAEEX</name>
<dbReference type="AlphaFoldDB" id="A0AAV4RKB3"/>